<dbReference type="STRING" id="341454.A0A4S2MZM4"/>
<dbReference type="PANTHER" id="PTHR10741">
    <property type="entry name" value="TRANSLIN AND TRANSLIN ASSOCIATED PROTEIN X"/>
    <property type="match status" value="1"/>
</dbReference>
<dbReference type="AlphaFoldDB" id="A0A4S2MZM4"/>
<comment type="similarity">
    <text evidence="3">Belongs to the translin family.</text>
</comment>
<keyword evidence="5" id="KW-0694">RNA-binding</keyword>
<organism evidence="8 9">
    <name type="scientific">Ascodesmis nigricans</name>
    <dbReference type="NCBI Taxonomy" id="341454"/>
    <lineage>
        <taxon>Eukaryota</taxon>
        <taxon>Fungi</taxon>
        <taxon>Dikarya</taxon>
        <taxon>Ascomycota</taxon>
        <taxon>Pezizomycotina</taxon>
        <taxon>Pezizomycetes</taxon>
        <taxon>Pezizales</taxon>
        <taxon>Ascodesmidaceae</taxon>
        <taxon>Ascodesmis</taxon>
    </lineage>
</organism>
<evidence type="ECO:0000256" key="7">
    <source>
        <dbReference type="ARBA" id="ARBA00023242"/>
    </source>
</evidence>
<dbReference type="GO" id="GO:0003723">
    <property type="term" value="F:RNA binding"/>
    <property type="evidence" value="ECO:0007669"/>
    <property type="project" value="UniProtKB-KW"/>
</dbReference>
<evidence type="ECO:0000313" key="8">
    <source>
        <dbReference type="EMBL" id="TGZ82191.1"/>
    </source>
</evidence>
<protein>
    <submittedName>
        <fullName evidence="8">Recombination hotspot-binding protein</fullName>
    </submittedName>
</protein>
<dbReference type="InterPro" id="IPR016069">
    <property type="entry name" value="Translin_C"/>
</dbReference>
<dbReference type="SUPFAM" id="SSF74784">
    <property type="entry name" value="Translin"/>
    <property type="match status" value="1"/>
</dbReference>
<evidence type="ECO:0000256" key="3">
    <source>
        <dbReference type="ARBA" id="ARBA00005902"/>
    </source>
</evidence>
<proteinExistence type="inferred from homology"/>
<dbReference type="Proteomes" id="UP000298138">
    <property type="component" value="Unassembled WGS sequence"/>
</dbReference>
<dbReference type="InterPro" id="IPR033956">
    <property type="entry name" value="Translin"/>
</dbReference>
<comment type="subcellular location">
    <subcellularLocation>
        <location evidence="2">Cytoplasm</location>
    </subcellularLocation>
    <subcellularLocation>
        <location evidence="1">Nucleus</location>
    </subcellularLocation>
</comment>
<keyword evidence="9" id="KW-1185">Reference proteome</keyword>
<dbReference type="FunFam" id="1.20.58.200:FF:000002">
    <property type="entry name" value="Putative translin"/>
    <property type="match status" value="1"/>
</dbReference>
<name>A0A4S2MZM4_9PEZI</name>
<evidence type="ECO:0000256" key="2">
    <source>
        <dbReference type="ARBA" id="ARBA00004496"/>
    </source>
</evidence>
<dbReference type="Gene3D" id="1.20.58.200">
    <property type="entry name" value="Translin, domain 2"/>
    <property type="match status" value="1"/>
</dbReference>
<dbReference type="GO" id="GO:0043565">
    <property type="term" value="F:sequence-specific DNA binding"/>
    <property type="evidence" value="ECO:0007669"/>
    <property type="project" value="InterPro"/>
</dbReference>
<dbReference type="GO" id="GO:0016070">
    <property type="term" value="P:RNA metabolic process"/>
    <property type="evidence" value="ECO:0007669"/>
    <property type="project" value="InterPro"/>
</dbReference>
<sequence length="261" mass="29962">MTHTAIDHSIFTAVQEQIENDAVVRENIREALKKLDKEVKVANAVLTRVHSVPPSEVPRIVATARPHLSNARKELHALVQLVEAYPYYKYNGLWTRDLQNLTFLVLFATWLERMYEGDGEEAKEKKPEKEHGNALLTLEEAGNELGVPVNLKTEDKFHLTIEEYLHAVITLVEELTRLTTNAVIQRDFERPMLISKFVKDLFSAFQVLNLKNDSLRRRGDSLKYSVKKVEDITYDLAVRNLVPVKEEPQQQVEGDAKMETD</sequence>
<dbReference type="InParanoid" id="A0A4S2MZM4"/>
<keyword evidence="7" id="KW-0539">Nucleus</keyword>
<dbReference type="InterPro" id="IPR036081">
    <property type="entry name" value="Translin_sf"/>
</dbReference>
<reference evidence="8 9" key="1">
    <citation type="submission" date="2019-04" db="EMBL/GenBank/DDBJ databases">
        <title>Comparative genomics and transcriptomics to analyze fruiting body development in filamentous ascomycetes.</title>
        <authorList>
            <consortium name="DOE Joint Genome Institute"/>
            <person name="Lutkenhaus R."/>
            <person name="Traeger S."/>
            <person name="Breuer J."/>
            <person name="Kuo A."/>
            <person name="Lipzen A."/>
            <person name="Pangilinan J."/>
            <person name="Dilworth D."/>
            <person name="Sandor L."/>
            <person name="Poggeler S."/>
            <person name="Barry K."/>
            <person name="Grigoriev I.V."/>
            <person name="Nowrousian M."/>
        </authorList>
    </citation>
    <scope>NUCLEOTIDE SEQUENCE [LARGE SCALE GENOMIC DNA]</scope>
    <source>
        <strain evidence="8 9">CBS 389.68</strain>
    </source>
</reference>
<gene>
    <name evidence="8" type="ORF">EX30DRAFT_395054</name>
</gene>
<evidence type="ECO:0000256" key="6">
    <source>
        <dbReference type="ARBA" id="ARBA00023125"/>
    </source>
</evidence>
<dbReference type="Gene3D" id="1.20.58.190">
    <property type="entry name" value="Translin, domain 1"/>
    <property type="match status" value="1"/>
</dbReference>
<dbReference type="GO" id="GO:0005737">
    <property type="term" value="C:cytoplasm"/>
    <property type="evidence" value="ECO:0007669"/>
    <property type="project" value="UniProtKB-SubCell"/>
</dbReference>
<evidence type="ECO:0000256" key="1">
    <source>
        <dbReference type="ARBA" id="ARBA00004123"/>
    </source>
</evidence>
<dbReference type="CDD" id="cd14819">
    <property type="entry name" value="Translin"/>
    <property type="match status" value="1"/>
</dbReference>
<dbReference type="GO" id="GO:0003697">
    <property type="term" value="F:single-stranded DNA binding"/>
    <property type="evidence" value="ECO:0007669"/>
    <property type="project" value="InterPro"/>
</dbReference>
<dbReference type="Pfam" id="PF01997">
    <property type="entry name" value="Translin"/>
    <property type="match status" value="1"/>
</dbReference>
<dbReference type="InterPro" id="IPR002848">
    <property type="entry name" value="Translin_fam"/>
</dbReference>
<evidence type="ECO:0000256" key="5">
    <source>
        <dbReference type="ARBA" id="ARBA00022884"/>
    </source>
</evidence>
<keyword evidence="4" id="KW-0963">Cytoplasm</keyword>
<accession>A0A4S2MZM4</accession>
<dbReference type="InterPro" id="IPR016068">
    <property type="entry name" value="Translin_N"/>
</dbReference>
<keyword evidence="6" id="KW-0238">DNA-binding</keyword>
<evidence type="ECO:0000313" key="9">
    <source>
        <dbReference type="Proteomes" id="UP000298138"/>
    </source>
</evidence>
<dbReference type="EMBL" id="ML220116">
    <property type="protein sequence ID" value="TGZ82191.1"/>
    <property type="molecule type" value="Genomic_DNA"/>
</dbReference>
<dbReference type="GO" id="GO:0005634">
    <property type="term" value="C:nucleus"/>
    <property type="evidence" value="ECO:0007669"/>
    <property type="project" value="UniProtKB-SubCell"/>
</dbReference>
<evidence type="ECO:0000256" key="4">
    <source>
        <dbReference type="ARBA" id="ARBA00022490"/>
    </source>
</evidence>
<dbReference type="OrthoDB" id="829at2759"/>